<feature type="region of interest" description="Disordered" evidence="1">
    <location>
        <begin position="1"/>
        <end position="71"/>
    </location>
</feature>
<dbReference type="AlphaFoldDB" id="A0A5N6RUM4"/>
<dbReference type="EMBL" id="CM017328">
    <property type="protein sequence ID" value="KAE8125051.1"/>
    <property type="molecule type" value="Genomic_DNA"/>
</dbReference>
<gene>
    <name evidence="2" type="ORF">FH972_019888</name>
</gene>
<name>A0A5N6RUM4_9ROSI</name>
<dbReference type="Proteomes" id="UP000327013">
    <property type="component" value="Chromosome 8"/>
</dbReference>
<keyword evidence="3" id="KW-1185">Reference proteome</keyword>
<proteinExistence type="predicted"/>
<organism evidence="2 3">
    <name type="scientific">Carpinus fangiana</name>
    <dbReference type="NCBI Taxonomy" id="176857"/>
    <lineage>
        <taxon>Eukaryota</taxon>
        <taxon>Viridiplantae</taxon>
        <taxon>Streptophyta</taxon>
        <taxon>Embryophyta</taxon>
        <taxon>Tracheophyta</taxon>
        <taxon>Spermatophyta</taxon>
        <taxon>Magnoliopsida</taxon>
        <taxon>eudicotyledons</taxon>
        <taxon>Gunneridae</taxon>
        <taxon>Pentapetalae</taxon>
        <taxon>rosids</taxon>
        <taxon>fabids</taxon>
        <taxon>Fagales</taxon>
        <taxon>Betulaceae</taxon>
        <taxon>Carpinus</taxon>
    </lineage>
</organism>
<evidence type="ECO:0000256" key="1">
    <source>
        <dbReference type="SAM" id="MobiDB-lite"/>
    </source>
</evidence>
<evidence type="ECO:0000313" key="2">
    <source>
        <dbReference type="EMBL" id="KAE8125051.1"/>
    </source>
</evidence>
<accession>A0A5N6RUM4</accession>
<sequence length="182" mass="20748">MATDEEQIQKLETDMQEVKDAIQEITHGESSRHDSVRISLPESTPLAQPKTRKQPQPPKTSSPSCTTHATPAITRARVPQCRPHKRCCFSHHRQPHASTMIIPVVDPSSTGPMSSRIAIPQTTTPFCHDLVPRIVADTNAKSVKLHAVLHRRHLSPHHQHHQRARQHRHKKNHVWFPFLRLP</sequence>
<protein>
    <submittedName>
        <fullName evidence="2">Uncharacterized protein</fullName>
    </submittedName>
</protein>
<evidence type="ECO:0000313" key="3">
    <source>
        <dbReference type="Proteomes" id="UP000327013"/>
    </source>
</evidence>
<reference evidence="2 3" key="1">
    <citation type="submission" date="2019-06" db="EMBL/GenBank/DDBJ databases">
        <title>A chromosomal-level reference genome of Carpinus fangiana (Coryloideae, Betulaceae).</title>
        <authorList>
            <person name="Yang X."/>
            <person name="Wang Z."/>
            <person name="Zhang L."/>
            <person name="Hao G."/>
            <person name="Liu J."/>
            <person name="Yang Y."/>
        </authorList>
    </citation>
    <scope>NUCLEOTIDE SEQUENCE [LARGE SCALE GENOMIC DNA]</scope>
    <source>
        <strain evidence="2">Cfa_2016G</strain>
        <tissue evidence="2">Leaf</tissue>
    </source>
</reference>
<feature type="compositionally biased region" description="Basic and acidic residues" evidence="1">
    <location>
        <begin position="7"/>
        <end position="36"/>
    </location>
</feature>